<dbReference type="KEGG" id="vnx:VNE69_02087"/>
<reference evidence="2" key="1">
    <citation type="journal article" date="2024" name="BMC Genomics">
        <title>Functional annotation of a divergent genome using sequence and structure-based similarity.</title>
        <authorList>
            <person name="Svedberg D."/>
            <person name="Winiger R.R."/>
            <person name="Berg A."/>
            <person name="Sharma H."/>
            <person name="Tellgren-Roth C."/>
            <person name="Debrunner-Vossbrinck B.A."/>
            <person name="Vossbrinck C.R."/>
            <person name="Barandun J."/>
        </authorList>
    </citation>
    <scope>NUCLEOTIDE SEQUENCE</scope>
    <source>
        <strain evidence="2">Illinois isolate</strain>
    </source>
</reference>
<keyword evidence="3" id="KW-1185">Reference proteome</keyword>
<dbReference type="AlphaFoldDB" id="A0AAX4J9E4"/>
<keyword evidence="1" id="KW-1133">Transmembrane helix</keyword>
<keyword evidence="1" id="KW-0812">Transmembrane</keyword>
<name>A0AAX4J9E4_9MICR</name>
<feature type="transmembrane region" description="Helical" evidence="1">
    <location>
        <begin position="277"/>
        <end position="303"/>
    </location>
</feature>
<gene>
    <name evidence="2" type="ORF">VNE69_02087</name>
</gene>
<dbReference type="RefSeq" id="XP_065328705.1">
    <property type="nucleotide sequence ID" value="XM_065472633.1"/>
</dbReference>
<dbReference type="GeneID" id="90540377"/>
<protein>
    <submittedName>
        <fullName evidence="2">SP-containing membrane protein</fullName>
    </submittedName>
</protein>
<organism evidence="2 3">
    <name type="scientific">Vairimorpha necatrix</name>
    <dbReference type="NCBI Taxonomy" id="6039"/>
    <lineage>
        <taxon>Eukaryota</taxon>
        <taxon>Fungi</taxon>
        <taxon>Fungi incertae sedis</taxon>
        <taxon>Microsporidia</taxon>
        <taxon>Nosematidae</taxon>
        <taxon>Vairimorpha</taxon>
    </lineage>
</organism>
<accession>A0AAX4J9E4</accession>
<evidence type="ECO:0000313" key="3">
    <source>
        <dbReference type="Proteomes" id="UP001334084"/>
    </source>
</evidence>
<proteinExistence type="predicted"/>
<evidence type="ECO:0000256" key="1">
    <source>
        <dbReference type="SAM" id="Phobius"/>
    </source>
</evidence>
<keyword evidence="1" id="KW-0472">Membrane</keyword>
<dbReference type="EMBL" id="CP142727">
    <property type="protein sequence ID" value="WUR02560.1"/>
    <property type="molecule type" value="Genomic_DNA"/>
</dbReference>
<sequence>MYSFFYFVQLSTTMIDVITTTNNQTYPLDAIIDKTNEKICDTLMKNFNEIEILYETVVYFAKLIWNAVTKHPSFRIWNNKIFLDYESTQKRKQMMDKFIDMILDIFNSKEKYPSSKELLSSAEIDIINDLNNEPRYSLTVSEMRFLINLKDATIEYYNMLNFCDKNNSDKLFSIKDMIQKIVMESTCFTCETGVDFPDIVVKMCYRTKEIYTKCFGQAGIRYFAGNVTENRKKYLISDCYNESYDFLDFNIEKEDTIKIKKDINYFDIEDDAPSTGYWFDFLFSVLMIIILTIFALIIFKCILKYSKKCYKKYIKYRRRELLSV</sequence>
<evidence type="ECO:0000313" key="2">
    <source>
        <dbReference type="EMBL" id="WUR02560.1"/>
    </source>
</evidence>
<dbReference type="Proteomes" id="UP001334084">
    <property type="component" value="Chromosome 2"/>
</dbReference>